<dbReference type="SMART" id="SM01270">
    <property type="entry name" value="Longin"/>
    <property type="match status" value="1"/>
</dbReference>
<evidence type="ECO:0000256" key="8">
    <source>
        <dbReference type="PROSITE-ProRule" id="PRU00290"/>
    </source>
</evidence>
<comment type="similarity">
    <text evidence="1">Belongs to the synaptobrevin family.</text>
</comment>
<comment type="subcellular location">
    <subcellularLocation>
        <location evidence="7">Endomembrane system</location>
        <topology evidence="7">Lipid-anchor</topology>
        <orientation evidence="7">Cytoplasmic side</orientation>
    </subcellularLocation>
</comment>
<name>A0A7S4CN49_9EUGL</name>
<dbReference type="CDD" id="cd14824">
    <property type="entry name" value="Longin"/>
    <property type="match status" value="1"/>
</dbReference>
<dbReference type="Pfam" id="PF00957">
    <property type="entry name" value="Synaptobrevin"/>
    <property type="match status" value="1"/>
</dbReference>
<feature type="domain" description="V-SNARE coiled-coil homology" evidence="10">
    <location>
        <begin position="141"/>
        <end position="201"/>
    </location>
</feature>
<dbReference type="InterPro" id="IPR011012">
    <property type="entry name" value="Longin-like_dom_sf"/>
</dbReference>
<dbReference type="InterPro" id="IPR010908">
    <property type="entry name" value="Longin_dom"/>
</dbReference>
<dbReference type="PROSITE" id="PS50892">
    <property type="entry name" value="V_SNARE"/>
    <property type="match status" value="1"/>
</dbReference>
<dbReference type="PANTHER" id="PTHR45806">
    <property type="entry name" value="SYNAPTOBREVIN HOMOLOG YKT6"/>
    <property type="match status" value="1"/>
</dbReference>
<evidence type="ECO:0000256" key="6">
    <source>
        <dbReference type="ARBA" id="ARBA00023289"/>
    </source>
</evidence>
<dbReference type="GO" id="GO:0006888">
    <property type="term" value="P:endoplasmic reticulum to Golgi vesicle-mediated transport"/>
    <property type="evidence" value="ECO:0007669"/>
    <property type="project" value="TreeGrafter"/>
</dbReference>
<evidence type="ECO:0000256" key="2">
    <source>
        <dbReference type="ARBA" id="ARBA00022481"/>
    </source>
</evidence>
<keyword evidence="2" id="KW-0488">Methylation</keyword>
<evidence type="ECO:0000256" key="1">
    <source>
        <dbReference type="ARBA" id="ARBA00008025"/>
    </source>
</evidence>
<organism evidence="11">
    <name type="scientific">Eutreptiella gymnastica</name>
    <dbReference type="NCBI Taxonomy" id="73025"/>
    <lineage>
        <taxon>Eukaryota</taxon>
        <taxon>Discoba</taxon>
        <taxon>Euglenozoa</taxon>
        <taxon>Euglenida</taxon>
        <taxon>Spirocuta</taxon>
        <taxon>Euglenophyceae</taxon>
        <taxon>Eutreptiales</taxon>
        <taxon>Eutreptiaceae</taxon>
        <taxon>Eutreptiella</taxon>
    </lineage>
</organism>
<keyword evidence="6" id="KW-0636">Prenylation</keyword>
<feature type="domain" description="Longin" evidence="9">
    <location>
        <begin position="7"/>
        <end position="127"/>
    </location>
</feature>
<evidence type="ECO:0000313" key="11">
    <source>
        <dbReference type="EMBL" id="CAE0801745.1"/>
    </source>
</evidence>
<dbReference type="Gene3D" id="1.20.5.110">
    <property type="match status" value="1"/>
</dbReference>
<dbReference type="Pfam" id="PF13774">
    <property type="entry name" value="Longin"/>
    <property type="match status" value="1"/>
</dbReference>
<sequence length="201" mass="22620">MKLFALAVCKWKEGSKPVLLSAAWDLGSFNLFQRSTVKDFMTMFSRTVVERAEPGTRQQVEQDDYVAYCHKKTDGLAAILICDKEYPARVAFTFVSKTVSEYGEKNKGKWESADIKEDNCIEYAQLAADLAKYQDPEEADKILKIQKDLEETKTIMHQAIGDLLERGEKLDDLVQKSGDLGSASKAFYQGAKSNNSCCKMM</sequence>
<dbReference type="SUPFAM" id="SSF64356">
    <property type="entry name" value="SNARE-like"/>
    <property type="match status" value="1"/>
</dbReference>
<keyword evidence="3" id="KW-0472">Membrane</keyword>
<keyword evidence="5" id="KW-0449">Lipoprotein</keyword>
<proteinExistence type="inferred from homology"/>
<evidence type="ECO:0000256" key="7">
    <source>
        <dbReference type="ARBA" id="ARBA00046278"/>
    </source>
</evidence>
<dbReference type="EMBL" id="HBJA01037727">
    <property type="protein sequence ID" value="CAE0801745.1"/>
    <property type="molecule type" value="Transcribed_RNA"/>
</dbReference>
<dbReference type="GO" id="GO:0005794">
    <property type="term" value="C:Golgi apparatus"/>
    <property type="evidence" value="ECO:0007669"/>
    <property type="project" value="TreeGrafter"/>
</dbReference>
<keyword evidence="8" id="KW-0175">Coiled coil</keyword>
<accession>A0A7S4CN49</accession>
<evidence type="ECO:0000256" key="5">
    <source>
        <dbReference type="ARBA" id="ARBA00023288"/>
    </source>
</evidence>
<evidence type="ECO:0000259" key="9">
    <source>
        <dbReference type="PROSITE" id="PS50859"/>
    </source>
</evidence>
<dbReference type="AlphaFoldDB" id="A0A7S4CN49"/>
<evidence type="ECO:0000256" key="4">
    <source>
        <dbReference type="ARBA" id="ARBA00023139"/>
    </source>
</evidence>
<protein>
    <recommendedName>
        <fullName evidence="12">V-SNARE coiled-coil homology domain-containing protein</fullName>
    </recommendedName>
</protein>
<gene>
    <name evidence="11" type="ORF">EGYM00163_LOCUS12866</name>
</gene>
<dbReference type="SUPFAM" id="SSF58038">
    <property type="entry name" value="SNARE fusion complex"/>
    <property type="match status" value="1"/>
</dbReference>
<dbReference type="PROSITE" id="PS50859">
    <property type="entry name" value="LONGIN"/>
    <property type="match status" value="1"/>
</dbReference>
<keyword evidence="4" id="KW-0564">Palmitate</keyword>
<evidence type="ECO:0008006" key="12">
    <source>
        <dbReference type="Google" id="ProtNLM"/>
    </source>
</evidence>
<evidence type="ECO:0000256" key="3">
    <source>
        <dbReference type="ARBA" id="ARBA00023136"/>
    </source>
</evidence>
<dbReference type="InterPro" id="IPR042855">
    <property type="entry name" value="V_SNARE_CC"/>
</dbReference>
<dbReference type="GO" id="GO:0005484">
    <property type="term" value="F:SNAP receptor activity"/>
    <property type="evidence" value="ECO:0007669"/>
    <property type="project" value="TreeGrafter"/>
</dbReference>
<reference evidence="11" key="1">
    <citation type="submission" date="2021-01" db="EMBL/GenBank/DDBJ databases">
        <authorList>
            <person name="Corre E."/>
            <person name="Pelletier E."/>
            <person name="Niang G."/>
            <person name="Scheremetjew M."/>
            <person name="Finn R."/>
            <person name="Kale V."/>
            <person name="Holt S."/>
            <person name="Cochrane G."/>
            <person name="Meng A."/>
            <person name="Brown T."/>
            <person name="Cohen L."/>
        </authorList>
    </citation>
    <scope>NUCLEOTIDE SEQUENCE</scope>
    <source>
        <strain evidence="11">CCMP1594</strain>
    </source>
</reference>
<evidence type="ECO:0000259" key="10">
    <source>
        <dbReference type="PROSITE" id="PS50892"/>
    </source>
</evidence>
<dbReference type="Gene3D" id="3.30.450.50">
    <property type="entry name" value="Longin domain"/>
    <property type="match status" value="1"/>
</dbReference>
<dbReference type="PANTHER" id="PTHR45806:SF1">
    <property type="entry name" value="SYNAPTOBREVIN HOMOLOG YKT6"/>
    <property type="match status" value="1"/>
</dbReference>